<gene>
    <name evidence="2" type="ORF">ULVI_02470</name>
</gene>
<feature type="transmembrane region" description="Helical" evidence="1">
    <location>
        <begin position="6"/>
        <end position="26"/>
    </location>
</feature>
<name>A0A167JEH7_9FLAO</name>
<feature type="transmembrane region" description="Helical" evidence="1">
    <location>
        <begin position="192"/>
        <end position="211"/>
    </location>
</feature>
<keyword evidence="1" id="KW-1133">Transmembrane helix</keyword>
<feature type="transmembrane region" description="Helical" evidence="1">
    <location>
        <begin position="223"/>
        <end position="243"/>
    </location>
</feature>
<keyword evidence="1" id="KW-0812">Transmembrane</keyword>
<proteinExistence type="predicted"/>
<reference evidence="2 3" key="1">
    <citation type="submission" date="2016-02" db="EMBL/GenBank/DDBJ databases">
        <title>Ulvibacter sp. LPB0005, isolated from Thais luteostoma.</title>
        <authorList>
            <person name="Shin S.-K."/>
            <person name="Yi H."/>
        </authorList>
    </citation>
    <scope>NUCLEOTIDE SEQUENCE [LARGE SCALE GENOMIC DNA]</scope>
    <source>
        <strain evidence="2 3">LPB0005</strain>
    </source>
</reference>
<keyword evidence="3" id="KW-1185">Reference proteome</keyword>
<dbReference type="AlphaFoldDB" id="A0A167JEH7"/>
<feature type="transmembrane region" description="Helical" evidence="1">
    <location>
        <begin position="168"/>
        <end position="186"/>
    </location>
</feature>
<keyword evidence="1" id="KW-0472">Membrane</keyword>
<sequence length="244" mass="27793">MEYNLNLEYAVLGFIFFGSITGYNFVKYAAVAGLHHRTLAASLKTIQVFSFIAFGLMLMCMSQLSIKTLLVAVVFGMVTFLYAVPLLKRKNLRTFGGIKILVVALVWAGVTVFVPMIADNMRLETDCWITFFQRILIVIVLLLPFEIRDLQFDSIVLKTFPQQLGVKNTKFVGVVLLGIILLLYGFKDEISWFFFTPLCIACLCMAVALLFAKEKQSPYFSSFWVEGIPIIWFVILLGFRHFFL</sequence>
<evidence type="ECO:0008006" key="4">
    <source>
        <dbReference type="Google" id="ProtNLM"/>
    </source>
</evidence>
<dbReference type="Proteomes" id="UP000077013">
    <property type="component" value="Unassembled WGS sequence"/>
</dbReference>
<evidence type="ECO:0000313" key="2">
    <source>
        <dbReference type="EMBL" id="OAB80593.1"/>
    </source>
</evidence>
<protein>
    <recommendedName>
        <fullName evidence="4">Prenyltransferase</fullName>
    </recommendedName>
</protein>
<accession>A0A167JEH7</accession>
<dbReference type="EMBL" id="LRXL01000026">
    <property type="protein sequence ID" value="OAB80593.1"/>
    <property type="molecule type" value="Genomic_DNA"/>
</dbReference>
<evidence type="ECO:0000313" key="3">
    <source>
        <dbReference type="Proteomes" id="UP000077013"/>
    </source>
</evidence>
<feature type="transmembrane region" description="Helical" evidence="1">
    <location>
        <begin position="64"/>
        <end position="84"/>
    </location>
</feature>
<feature type="transmembrane region" description="Helical" evidence="1">
    <location>
        <begin position="128"/>
        <end position="147"/>
    </location>
</feature>
<dbReference type="STRING" id="1763537.ULVI_02470"/>
<evidence type="ECO:0000256" key="1">
    <source>
        <dbReference type="SAM" id="Phobius"/>
    </source>
</evidence>
<feature type="transmembrane region" description="Helical" evidence="1">
    <location>
        <begin position="96"/>
        <end position="116"/>
    </location>
</feature>
<comment type="caution">
    <text evidence="2">The sequence shown here is derived from an EMBL/GenBank/DDBJ whole genome shotgun (WGS) entry which is preliminary data.</text>
</comment>
<organism evidence="2 3">
    <name type="scientific">Cochleicola gelatinilyticus</name>
    <dbReference type="NCBI Taxonomy" id="1763537"/>
    <lineage>
        <taxon>Bacteria</taxon>
        <taxon>Pseudomonadati</taxon>
        <taxon>Bacteroidota</taxon>
        <taxon>Flavobacteriia</taxon>
        <taxon>Flavobacteriales</taxon>
        <taxon>Flavobacteriaceae</taxon>
        <taxon>Cochleicola</taxon>
    </lineage>
</organism>
<feature type="transmembrane region" description="Helical" evidence="1">
    <location>
        <begin position="38"/>
        <end position="58"/>
    </location>
</feature>